<dbReference type="Proteomes" id="UP000799754">
    <property type="component" value="Unassembled WGS sequence"/>
</dbReference>
<reference evidence="1" key="1">
    <citation type="journal article" date="2020" name="Stud. Mycol.">
        <title>101 Dothideomycetes genomes: a test case for predicting lifestyles and emergence of pathogens.</title>
        <authorList>
            <person name="Haridas S."/>
            <person name="Albert R."/>
            <person name="Binder M."/>
            <person name="Bloem J."/>
            <person name="Labutti K."/>
            <person name="Salamov A."/>
            <person name="Andreopoulos B."/>
            <person name="Baker S."/>
            <person name="Barry K."/>
            <person name="Bills G."/>
            <person name="Bluhm B."/>
            <person name="Cannon C."/>
            <person name="Castanera R."/>
            <person name="Culley D."/>
            <person name="Daum C."/>
            <person name="Ezra D."/>
            <person name="Gonzalez J."/>
            <person name="Henrissat B."/>
            <person name="Kuo A."/>
            <person name="Liang C."/>
            <person name="Lipzen A."/>
            <person name="Lutzoni F."/>
            <person name="Magnuson J."/>
            <person name="Mondo S."/>
            <person name="Nolan M."/>
            <person name="Ohm R."/>
            <person name="Pangilinan J."/>
            <person name="Park H.-J."/>
            <person name="Ramirez L."/>
            <person name="Alfaro M."/>
            <person name="Sun H."/>
            <person name="Tritt A."/>
            <person name="Yoshinaga Y."/>
            <person name="Zwiers L.-H."/>
            <person name="Turgeon B."/>
            <person name="Goodwin S."/>
            <person name="Spatafora J."/>
            <person name="Crous P."/>
            <person name="Grigoriev I."/>
        </authorList>
    </citation>
    <scope>NUCLEOTIDE SEQUENCE</scope>
    <source>
        <strain evidence="1">CBS 525.71</strain>
    </source>
</reference>
<evidence type="ECO:0000313" key="2">
    <source>
        <dbReference type="Proteomes" id="UP000799754"/>
    </source>
</evidence>
<accession>A0ACB6RYJ2</accession>
<evidence type="ECO:0000313" key="1">
    <source>
        <dbReference type="EMBL" id="KAF2626839.1"/>
    </source>
</evidence>
<name>A0ACB6RYJ2_9PLEO</name>
<keyword evidence="2" id="KW-1185">Reference proteome</keyword>
<proteinExistence type="predicted"/>
<comment type="caution">
    <text evidence="1">The sequence shown here is derived from an EMBL/GenBank/DDBJ whole genome shotgun (WGS) entry which is preliminary data.</text>
</comment>
<organism evidence="1 2">
    <name type="scientific">Macroventuria anomochaeta</name>
    <dbReference type="NCBI Taxonomy" id="301207"/>
    <lineage>
        <taxon>Eukaryota</taxon>
        <taxon>Fungi</taxon>
        <taxon>Dikarya</taxon>
        <taxon>Ascomycota</taxon>
        <taxon>Pezizomycotina</taxon>
        <taxon>Dothideomycetes</taxon>
        <taxon>Pleosporomycetidae</taxon>
        <taxon>Pleosporales</taxon>
        <taxon>Pleosporineae</taxon>
        <taxon>Didymellaceae</taxon>
        <taxon>Macroventuria</taxon>
    </lineage>
</organism>
<dbReference type="EMBL" id="MU006719">
    <property type="protein sequence ID" value="KAF2626839.1"/>
    <property type="molecule type" value="Genomic_DNA"/>
</dbReference>
<sequence length="166" mass="18386">MCVAWSRCSLSAVVCRGNVCRVVSAIFHIVSVCGAGRVFIHLLCSCRIHALVRVRSRLPNFLLSFSRYVSAGSSVLRSPWTPIATSGVLLTSRSHLLPAVARFTCLLHRPHPTCGTLKPFKVCFTYCRPWFLLIAMVPSALAGQAFIRRRCCTLRATSRHQAASQR</sequence>
<protein>
    <submittedName>
        <fullName evidence="1">Uncharacterized protein</fullName>
    </submittedName>
</protein>
<gene>
    <name evidence="1" type="ORF">BU25DRAFT_73048</name>
</gene>